<dbReference type="UniPathway" id="UPA00223">
    <property type="reaction ID" value="UER01007"/>
</dbReference>
<dbReference type="PANTHER" id="PTHR11444:SF1">
    <property type="entry name" value="FUMARATE HYDRATASE, MITOCHONDRIAL"/>
    <property type="match status" value="1"/>
</dbReference>
<comment type="similarity">
    <text evidence="1">Belongs to the class-II fumarase/aspartase family. Fumarase subfamily.</text>
</comment>
<dbReference type="FunFam" id="1.10.275.10:FF:000001">
    <property type="entry name" value="Fumarate hydratase, mitochondrial"/>
    <property type="match status" value="1"/>
</dbReference>
<keyword evidence="5" id="KW-1185">Reference proteome</keyword>
<dbReference type="AlphaFoldDB" id="A0A2B4R3Q5"/>
<dbReference type="STRING" id="50429.A0A2B4R3Q5"/>
<dbReference type="Proteomes" id="UP000225706">
    <property type="component" value="Unassembled WGS sequence"/>
</dbReference>
<dbReference type="Pfam" id="PF00206">
    <property type="entry name" value="Lyase_1"/>
    <property type="match status" value="1"/>
</dbReference>
<dbReference type="Gene3D" id="1.20.200.10">
    <property type="entry name" value="Fumarase/aspartase (Central domain)"/>
    <property type="match status" value="1"/>
</dbReference>
<proteinExistence type="inferred from homology"/>
<evidence type="ECO:0000256" key="2">
    <source>
        <dbReference type="ARBA" id="ARBA00012921"/>
    </source>
</evidence>
<comment type="caution">
    <text evidence="4">The sequence shown here is derived from an EMBL/GenBank/DDBJ whole genome shotgun (WGS) entry which is preliminary data.</text>
</comment>
<dbReference type="InterPro" id="IPR024083">
    <property type="entry name" value="Fumarase/histidase_N"/>
</dbReference>
<dbReference type="GO" id="GO:0006106">
    <property type="term" value="P:fumarate metabolic process"/>
    <property type="evidence" value="ECO:0007669"/>
    <property type="project" value="InterPro"/>
</dbReference>
<dbReference type="SUPFAM" id="SSF48557">
    <property type="entry name" value="L-aspartase-like"/>
    <property type="match status" value="1"/>
</dbReference>
<dbReference type="GO" id="GO:0005739">
    <property type="term" value="C:mitochondrion"/>
    <property type="evidence" value="ECO:0007669"/>
    <property type="project" value="TreeGrafter"/>
</dbReference>
<feature type="domain" description="Fumarate lyase N-terminal" evidence="3">
    <location>
        <begin position="18"/>
        <end position="198"/>
    </location>
</feature>
<name>A0A2B4R3Q5_STYPI</name>
<dbReference type="InterPro" id="IPR005677">
    <property type="entry name" value="Fum_hydII"/>
</dbReference>
<dbReference type="EMBL" id="LSMT01004310">
    <property type="protein sequence ID" value="PFX11028.1"/>
    <property type="molecule type" value="Genomic_DNA"/>
</dbReference>
<gene>
    <name evidence="4" type="primary">fumC</name>
    <name evidence="4" type="ORF">AWC38_SpisGene25557</name>
</gene>
<dbReference type="InterPro" id="IPR008948">
    <property type="entry name" value="L-Aspartase-like"/>
</dbReference>
<dbReference type="PANTHER" id="PTHR11444">
    <property type="entry name" value="ASPARTATEAMMONIA/ARGININOSUCCINATE/ADENYLOSUCCINATE LYASE"/>
    <property type="match status" value="1"/>
</dbReference>
<dbReference type="InterPro" id="IPR022761">
    <property type="entry name" value="Fumarate_lyase_N"/>
</dbReference>
<dbReference type="GO" id="GO:0006099">
    <property type="term" value="P:tricarboxylic acid cycle"/>
    <property type="evidence" value="ECO:0007669"/>
    <property type="project" value="UniProtKB-UniPathway"/>
</dbReference>
<sequence>MMPQQEEAVKRIEKDSLGEVEVDAHVYWGAQTQRSIQNFPIGWEKMPESIIYAFGIQKAAAAKANMELGDLDPSLGKAILQAAQEVQDGTLQDQFPLKVWQTGSGTQSNMNANEVIANRAIELLDGVKGSKEPVHPNDHVNMGQSSNDTFPTVIHIACAAQVHKALLPALDACAEVLAQKVKEFEKIIKIGRTHLQDA</sequence>
<dbReference type="PRINTS" id="PR00149">
    <property type="entry name" value="FUMRATELYASE"/>
</dbReference>
<dbReference type="EC" id="4.2.1.2" evidence="2"/>
<dbReference type="InterPro" id="IPR000362">
    <property type="entry name" value="Fumarate_lyase_fam"/>
</dbReference>
<evidence type="ECO:0000313" key="5">
    <source>
        <dbReference type="Proteomes" id="UP000225706"/>
    </source>
</evidence>
<dbReference type="GO" id="GO:0004333">
    <property type="term" value="F:fumarate hydratase activity"/>
    <property type="evidence" value="ECO:0007669"/>
    <property type="project" value="UniProtKB-EC"/>
</dbReference>
<dbReference type="OrthoDB" id="1738025at2759"/>
<evidence type="ECO:0000256" key="1">
    <source>
        <dbReference type="ARBA" id="ARBA00009084"/>
    </source>
</evidence>
<accession>A0A2B4R3Q5</accession>
<organism evidence="4 5">
    <name type="scientific">Stylophora pistillata</name>
    <name type="common">Smooth cauliflower coral</name>
    <dbReference type="NCBI Taxonomy" id="50429"/>
    <lineage>
        <taxon>Eukaryota</taxon>
        <taxon>Metazoa</taxon>
        <taxon>Cnidaria</taxon>
        <taxon>Anthozoa</taxon>
        <taxon>Hexacorallia</taxon>
        <taxon>Scleractinia</taxon>
        <taxon>Astrocoeniina</taxon>
        <taxon>Pocilloporidae</taxon>
        <taxon>Stylophora</taxon>
    </lineage>
</organism>
<protein>
    <recommendedName>
        <fullName evidence="2">fumarate hydratase</fullName>
        <ecNumber evidence="2">4.2.1.2</ecNumber>
    </recommendedName>
</protein>
<feature type="non-terminal residue" evidence="4">
    <location>
        <position position="198"/>
    </location>
</feature>
<evidence type="ECO:0000259" key="3">
    <source>
        <dbReference type="Pfam" id="PF00206"/>
    </source>
</evidence>
<reference evidence="5" key="1">
    <citation type="journal article" date="2017" name="bioRxiv">
        <title>Comparative analysis of the genomes of Stylophora pistillata and Acropora digitifera provides evidence for extensive differences between species of corals.</title>
        <authorList>
            <person name="Voolstra C.R."/>
            <person name="Li Y."/>
            <person name="Liew Y.J."/>
            <person name="Baumgarten S."/>
            <person name="Zoccola D."/>
            <person name="Flot J.-F."/>
            <person name="Tambutte S."/>
            <person name="Allemand D."/>
            <person name="Aranda M."/>
        </authorList>
    </citation>
    <scope>NUCLEOTIDE SEQUENCE [LARGE SCALE GENOMIC DNA]</scope>
</reference>
<dbReference type="GO" id="GO:0006108">
    <property type="term" value="P:malate metabolic process"/>
    <property type="evidence" value="ECO:0007669"/>
    <property type="project" value="TreeGrafter"/>
</dbReference>
<evidence type="ECO:0000313" key="4">
    <source>
        <dbReference type="EMBL" id="PFX11028.1"/>
    </source>
</evidence>
<dbReference type="Gene3D" id="1.10.275.10">
    <property type="entry name" value="Fumarase/aspartase (N-terminal domain)"/>
    <property type="match status" value="1"/>
</dbReference>